<evidence type="ECO:0000256" key="1">
    <source>
        <dbReference type="SAM" id="MobiDB-lite"/>
    </source>
</evidence>
<feature type="region of interest" description="Disordered" evidence="1">
    <location>
        <begin position="509"/>
        <end position="530"/>
    </location>
</feature>
<feature type="compositionally biased region" description="Basic and acidic residues" evidence="1">
    <location>
        <begin position="690"/>
        <end position="709"/>
    </location>
</feature>
<feature type="region of interest" description="Disordered" evidence="1">
    <location>
        <begin position="620"/>
        <end position="642"/>
    </location>
</feature>
<reference evidence="2 3" key="1">
    <citation type="submission" date="2015-07" db="EMBL/GenBank/DDBJ databases">
        <title>High-quality genome of monoxenous trypanosomatid Leptomonas pyrrhocoris.</title>
        <authorList>
            <person name="Flegontov P."/>
            <person name="Butenko A."/>
            <person name="Firsov S."/>
            <person name="Vlcek C."/>
            <person name="Logacheva M.D."/>
            <person name="Field M."/>
            <person name="Filatov D."/>
            <person name="Flegontova O."/>
            <person name="Gerasimov E."/>
            <person name="Jackson A.P."/>
            <person name="Kelly S."/>
            <person name="Opperdoes F."/>
            <person name="O'Reilly A."/>
            <person name="Votypka J."/>
            <person name="Yurchenko V."/>
            <person name="Lukes J."/>
        </authorList>
    </citation>
    <scope>NUCLEOTIDE SEQUENCE [LARGE SCALE GENOMIC DNA]</scope>
    <source>
        <strain evidence="2">H10</strain>
    </source>
</reference>
<feature type="region of interest" description="Disordered" evidence="1">
    <location>
        <begin position="689"/>
        <end position="709"/>
    </location>
</feature>
<comment type="caution">
    <text evidence="2">The sequence shown here is derived from an EMBL/GenBank/DDBJ whole genome shotgun (WGS) entry which is preliminary data.</text>
</comment>
<proteinExistence type="predicted"/>
<dbReference type="VEuPathDB" id="TriTrypDB:LpyrH10_04_4270"/>
<sequence length="709" mass="78008">MLPTSMTRCLVRSRRVLARRGHGGAAQAQRELERLALLEHSMLQPPAVRARQTPAVAQAAAAAYLREVPDRVERARAAAAGSTVAGSSTAMKAAASASASAVDEPQVSNLTQFLSACKKLKIRYSSDSDAASRRRGREALCAFWARHASSAVACCFQGVREVGFVADYGLADTRMHLNLPELWVMLRVLKAERAVASSFDATRILQYLARELQYMECDLSATSHRRGPPPSSTGNLPSPADTLAFRQTLTDLAVDLLTFYFVVHSPSINALPQLTREGNEVLEKGDHDVTVTASSSSLGGVSIATAVDALSGLEVLAVLTAHDAREEVIEKVWERRHLGTLRRQREPAMVAAMQTSPAFPSGAASSSALAHEVHYLLVAELFRFAAVQRRDLRVTDVVHGFALLRVHLRTLWPPYARYGNNPDGSGGRSNDAAQRQSLWYEKDSLFRITWGLAVALVSKDRKLVSSYHYVKIVTTLAKLPAFVLAPTPAPKREIRRFEFPLNANAGRALQSRDAESPETNDDLQNGQLSILSEIPPELRPRKRLPEAEHANSASQDKNAKEFIHDSKEEEDEVMVALRPADFWRFIISKACVFVPSLPPDQRRVVCRSLHLAITEKRGHLLRDGGQQGPPSHHDVPSQGRRAPSKFGRIAARFAYVPGDAEHSDAAADILFPLVEEMATYTENYDVCTQDTRKPAQRVHREATIKKGSK</sequence>
<dbReference type="RefSeq" id="XP_015661627.1">
    <property type="nucleotide sequence ID" value="XM_015800025.1"/>
</dbReference>
<dbReference type="GeneID" id="26903168"/>
<protein>
    <submittedName>
        <fullName evidence="2">Uncharacterized protein</fullName>
    </submittedName>
</protein>
<gene>
    <name evidence="2" type="ORF">ABB37_02877</name>
</gene>
<organism evidence="2 3">
    <name type="scientific">Leptomonas pyrrhocoris</name>
    <name type="common">Firebug parasite</name>
    <dbReference type="NCBI Taxonomy" id="157538"/>
    <lineage>
        <taxon>Eukaryota</taxon>
        <taxon>Discoba</taxon>
        <taxon>Euglenozoa</taxon>
        <taxon>Kinetoplastea</taxon>
        <taxon>Metakinetoplastina</taxon>
        <taxon>Trypanosomatida</taxon>
        <taxon>Trypanosomatidae</taxon>
        <taxon>Leishmaniinae</taxon>
        <taxon>Leptomonas</taxon>
    </lineage>
</organism>
<dbReference type="EMBL" id="LGTL01000004">
    <property type="protein sequence ID" value="KPA83188.1"/>
    <property type="molecule type" value="Genomic_DNA"/>
</dbReference>
<accession>A0A0N0DXN5</accession>
<dbReference type="Proteomes" id="UP000037923">
    <property type="component" value="Unassembled WGS sequence"/>
</dbReference>
<name>A0A0N0DXN5_LEPPY</name>
<dbReference type="AlphaFoldDB" id="A0A0N0DXN5"/>
<dbReference type="OMA" id="MEDYPEP"/>
<keyword evidence="3" id="KW-1185">Reference proteome</keyword>
<evidence type="ECO:0000313" key="2">
    <source>
        <dbReference type="EMBL" id="KPA83188.1"/>
    </source>
</evidence>
<evidence type="ECO:0000313" key="3">
    <source>
        <dbReference type="Proteomes" id="UP000037923"/>
    </source>
</evidence>
<dbReference type="OrthoDB" id="272991at2759"/>